<evidence type="ECO:0000313" key="3">
    <source>
        <dbReference type="EMBL" id="BAH90875.1"/>
    </source>
</evidence>
<dbReference type="InterPro" id="IPR046468">
    <property type="entry name" value="Spt20-like_SEP"/>
</dbReference>
<protein>
    <submittedName>
        <fullName evidence="3">Os01g0117850 protein</fullName>
    </submittedName>
</protein>
<evidence type="ECO:0000256" key="1">
    <source>
        <dbReference type="SAM" id="MobiDB-lite"/>
    </source>
</evidence>
<accession>C7IXI2</accession>
<dbReference type="PANTHER" id="PTHR13526:SF20">
    <property type="entry name" value="OS01G0117800 PROTEIN"/>
    <property type="match status" value="1"/>
</dbReference>
<reference evidence="3 4" key="1">
    <citation type="journal article" date="2005" name="Nature">
        <title>The map-based sequence of the rice genome.</title>
        <authorList>
            <consortium name="International rice genome sequencing project (IRGSP)"/>
            <person name="Matsumoto T."/>
            <person name="Wu J."/>
            <person name="Kanamori H."/>
            <person name="Katayose Y."/>
            <person name="Fujisawa M."/>
            <person name="Namiki N."/>
            <person name="Mizuno H."/>
            <person name="Yamamoto K."/>
            <person name="Antonio B.A."/>
            <person name="Baba T."/>
            <person name="Sakata K."/>
            <person name="Nagamura Y."/>
            <person name="Aoki H."/>
            <person name="Arikawa K."/>
            <person name="Arita K."/>
            <person name="Bito T."/>
            <person name="Chiden Y."/>
            <person name="Fujitsuka N."/>
            <person name="Fukunaka R."/>
            <person name="Hamada M."/>
            <person name="Harada C."/>
            <person name="Hayashi A."/>
            <person name="Hijishita S."/>
            <person name="Honda M."/>
            <person name="Hosokawa S."/>
            <person name="Ichikawa Y."/>
            <person name="Idonuma A."/>
            <person name="Iijima M."/>
            <person name="Ikeda M."/>
            <person name="Ikeno M."/>
            <person name="Ito K."/>
            <person name="Ito S."/>
            <person name="Ito T."/>
            <person name="Ito Y."/>
            <person name="Ito Y."/>
            <person name="Iwabuchi A."/>
            <person name="Kamiya K."/>
            <person name="Karasawa W."/>
            <person name="Kurita K."/>
            <person name="Katagiri S."/>
            <person name="Kikuta A."/>
            <person name="Kobayashi H."/>
            <person name="Kobayashi N."/>
            <person name="Machita K."/>
            <person name="Maehara T."/>
            <person name="Masukawa M."/>
            <person name="Mizubayashi T."/>
            <person name="Mukai Y."/>
            <person name="Nagasaki H."/>
            <person name="Nagata Y."/>
            <person name="Naito S."/>
            <person name="Nakashima M."/>
            <person name="Nakama Y."/>
            <person name="Nakamichi Y."/>
            <person name="Nakamura M."/>
            <person name="Meguro A."/>
            <person name="Negishi M."/>
            <person name="Ohta I."/>
            <person name="Ohta T."/>
            <person name="Okamoto M."/>
            <person name="Ono N."/>
            <person name="Saji S."/>
            <person name="Sakaguchi M."/>
            <person name="Sakai K."/>
            <person name="Shibata M."/>
            <person name="Shimokawa T."/>
            <person name="Song J."/>
            <person name="Takazaki Y."/>
            <person name="Terasawa K."/>
            <person name="Tsugane M."/>
            <person name="Tsuji K."/>
            <person name="Ueda S."/>
            <person name="Waki K."/>
            <person name="Yamagata H."/>
            <person name="Yamamoto M."/>
            <person name="Yamamoto S."/>
            <person name="Yamane H."/>
            <person name="Yoshiki S."/>
            <person name="Yoshihara R."/>
            <person name="Yukawa K."/>
            <person name="Zhong H."/>
            <person name="Yano M."/>
            <person name="Yuan Q."/>
            <person name="Ouyang S."/>
            <person name="Liu J."/>
            <person name="Jones K.M."/>
            <person name="Gansberger K."/>
            <person name="Moffat K."/>
            <person name="Hill J."/>
            <person name="Bera J."/>
            <person name="Fadrosh D."/>
            <person name="Jin S."/>
            <person name="Johri S."/>
            <person name="Kim M."/>
            <person name="Overton L."/>
            <person name="Reardon M."/>
            <person name="Tsitrin T."/>
            <person name="Vuong H."/>
            <person name="Weaver B."/>
            <person name="Ciecko A."/>
            <person name="Tallon L."/>
            <person name="Jackson J."/>
            <person name="Pai G."/>
            <person name="Aken S.V."/>
            <person name="Utterback T."/>
            <person name="Reidmuller S."/>
            <person name="Feldblyum T."/>
            <person name="Hsiao J."/>
            <person name="Zismann V."/>
            <person name="Iobst S."/>
            <person name="de Vazeille A.R."/>
            <person name="Buell C.R."/>
            <person name="Ying K."/>
            <person name="Li Y."/>
            <person name="Lu T."/>
            <person name="Huang Y."/>
            <person name="Zhao Q."/>
            <person name="Feng Q."/>
            <person name="Zhang L."/>
            <person name="Zhu J."/>
            <person name="Weng Q."/>
            <person name="Mu J."/>
            <person name="Lu Y."/>
            <person name="Fan D."/>
            <person name="Liu Y."/>
            <person name="Guan J."/>
            <person name="Zhang Y."/>
            <person name="Yu S."/>
            <person name="Liu X."/>
            <person name="Zhang Y."/>
            <person name="Hong G."/>
            <person name="Han B."/>
            <person name="Choisne N."/>
            <person name="Demange N."/>
            <person name="Orjeda G."/>
            <person name="Samain S."/>
            <person name="Cattolico L."/>
            <person name="Pelletier E."/>
            <person name="Couloux A."/>
            <person name="Segurens B."/>
            <person name="Wincker P."/>
            <person name="D'Hont A."/>
            <person name="Scarpelli C."/>
            <person name="Weissenbach J."/>
            <person name="Salanoubat M."/>
            <person name="Quetier F."/>
            <person name="Yu Y."/>
            <person name="Kim H.R."/>
            <person name="Rambo T."/>
            <person name="Currie J."/>
            <person name="Collura K."/>
            <person name="Luo M."/>
            <person name="Yang T."/>
            <person name="Ammiraju J.S.S."/>
            <person name="Engler F."/>
            <person name="Soderlund C."/>
            <person name="Wing R.A."/>
            <person name="Palmer L.E."/>
            <person name="de la Bastide M."/>
            <person name="Spiegel L."/>
            <person name="Nascimento L."/>
            <person name="Zutavern T."/>
            <person name="O'Shaughnessy A."/>
            <person name="Dike S."/>
            <person name="Dedhia N."/>
            <person name="Preston R."/>
            <person name="Balija V."/>
            <person name="McCombie W.R."/>
            <person name="Chow T."/>
            <person name="Chen H."/>
            <person name="Chung M."/>
            <person name="Chen C."/>
            <person name="Shaw J."/>
            <person name="Wu H."/>
            <person name="Hsiao K."/>
            <person name="Chao Y."/>
            <person name="Chu M."/>
            <person name="Cheng C."/>
            <person name="Hour A."/>
            <person name="Lee P."/>
            <person name="Lin S."/>
            <person name="Lin Y."/>
            <person name="Liou J."/>
            <person name="Liu S."/>
            <person name="Hsing Y."/>
            <person name="Raghuvanshi S."/>
            <person name="Mohanty A."/>
            <person name="Bharti A.K."/>
            <person name="Gaur A."/>
            <person name="Gupta V."/>
            <person name="Kumar D."/>
            <person name="Ravi V."/>
            <person name="Vij S."/>
            <person name="Kapur A."/>
            <person name="Khurana P."/>
            <person name="Khurana P."/>
            <person name="Khurana J.P."/>
            <person name="Tyagi A.K."/>
            <person name="Gaikwad K."/>
            <person name="Singh A."/>
            <person name="Dalal V."/>
            <person name="Srivastava S."/>
            <person name="Dixit A."/>
            <person name="Pal A.K."/>
            <person name="Ghazi I.A."/>
            <person name="Yadav M."/>
            <person name="Pandit A."/>
            <person name="Bhargava A."/>
            <person name="Sureshbabu K."/>
            <person name="Batra K."/>
            <person name="Sharma T.R."/>
            <person name="Mohapatra T."/>
            <person name="Singh N.K."/>
            <person name="Messing J."/>
            <person name="Nelson A.B."/>
            <person name="Fuks G."/>
            <person name="Kavchok S."/>
            <person name="Keizer G."/>
            <person name="Linton E."/>
            <person name="Llaca V."/>
            <person name="Song R."/>
            <person name="Tanyolac B."/>
            <person name="Young S."/>
            <person name="Ho-Il K."/>
            <person name="Hahn J.H."/>
            <person name="Sangsakoo G."/>
            <person name="Vanavichit A."/>
            <person name="de Mattos Luiz.A.T."/>
            <person name="Zimmer P.D."/>
            <person name="Malone G."/>
            <person name="Dellagostin O."/>
            <person name="de Oliveira A.C."/>
            <person name="Bevan M."/>
            <person name="Bancroft I."/>
            <person name="Minx P."/>
            <person name="Cordum H."/>
            <person name="Wilson R."/>
            <person name="Cheng Z."/>
            <person name="Jin W."/>
            <person name="Jiang J."/>
            <person name="Leong S.A."/>
            <person name="Iwama H."/>
            <person name="Gojobori T."/>
            <person name="Itoh T."/>
            <person name="Niimura Y."/>
            <person name="Fujii Y."/>
            <person name="Habara T."/>
            <person name="Sakai H."/>
            <person name="Sato Y."/>
            <person name="Wilson G."/>
            <person name="Kumar K."/>
            <person name="McCouch S."/>
            <person name="Juretic N."/>
            <person name="Hoen D."/>
            <person name="Wright S."/>
            <person name="Bruskiewich R."/>
            <person name="Bureau T."/>
            <person name="Miyao A."/>
            <person name="Hirochika H."/>
            <person name="Nishikawa T."/>
            <person name="Kadowaki K."/>
            <person name="Sugiura M."/>
            <person name="Burr B."/>
            <person name="Sasaki T."/>
        </authorList>
    </citation>
    <scope>NUCLEOTIDE SEQUENCE [LARGE SCALE GENOMIC DNA]</scope>
    <source>
        <strain evidence="4">cv. Nipponbare</strain>
    </source>
</reference>
<feature type="region of interest" description="Disordered" evidence="1">
    <location>
        <begin position="577"/>
        <end position="601"/>
    </location>
</feature>
<sequence length="1035" mass="114189">MVVSFRVSRRGRRFYPPPPPPPPAAAATAADRAAAPPEGSPLPPPLPWDVSALGYLFLSIVVYLKKRAIAIPGAAARSDVYDRDGVGSDDLDLEPSFALNLFPDGYSISDPGKRLLVSAKGMLLFLIGDDPQKRPYSKASRALFSDIEHGCLPQVILGDMPCKFRNGTIVCEVRDYRPFLSNAGDSSGDDFPIVNRVSLRLGTERVVKDLASVVNASWTYHDQLIAESTILRALQPRLNLDPTPCLERLQNSVKKIDLGLNKGRQKIKATSIDNTSADPPENCKPKEFITCEGAVVCIENEAPEGLPRGILNGLSMDCPLALQIKKAQSAAGSDPDTAIQYSSTLMNSSVSCNIKQSASCTPAPDLLLQSKQAQIAILQVDHENEQPQKETVQLQNRKEHSNLPREIHDCQSCRPSNKHSLLSSESTKCHFQKSIRSSNNKGLNLVSPNQRPVKVNLDQTTGSKDMRVQQQKSLSAFTADCSHPSSETNNSCVEKIPKEVNYSTVRLKDRNLPSTVGPDNYCVEELKDRTTPSVISCSASSRKAPSKPPKVVTEPQPSSKRKVLGVYTYLYQEIDSNEKKQKKADTQSNTPCENVSPGEPDVTDGISSELGISPDIESCIGDPSYTIEPDIEKILSEVILTSKRHGLNERAAKLDGSERSWPLPPSKFFLSENTADIAYTQNEIMSNYPTGRTMNTRKIRRLSFHPVQYLCRGVVDECHYTLRLLESEAPDDHQVAVETIYGDEHHHANKLVDQFILLMRRDGYTLCNDIRESNPFQQYEDAPQLGYLTGGYPQYPIARTMVINGSNNIDCTFHNGPPHVHANTQQQWMQAQQCPTLPSVQTNFWNPYHPGQQHYTGGILNHGGFYANRAFSMDMDQHQHVQQRQGVGWFPNGVFSMDLDQYQPVRQRQGVGQCWHCRHDIPGFFSERSYATHASTGSYNQWRQISTPLGGKVYQWDLPAFDRRVCGCPPVNYAGSSTPLSTLHPVGSPPMSSQSFGSNDGSLTSTPVQLQAAPVSIPRRSALAAGRSVAGASPL</sequence>
<feature type="region of interest" description="Disordered" evidence="1">
    <location>
        <begin position="534"/>
        <end position="559"/>
    </location>
</feature>
<dbReference type="Proteomes" id="UP000000763">
    <property type="component" value="Chromosome 1"/>
</dbReference>
<evidence type="ECO:0000313" key="4">
    <source>
        <dbReference type="Proteomes" id="UP000000763"/>
    </source>
</evidence>
<dbReference type="Pfam" id="PF12090">
    <property type="entry name" value="Spt20_SEP"/>
    <property type="match status" value="1"/>
</dbReference>
<reference evidence="4" key="2">
    <citation type="journal article" date="2008" name="Nucleic Acids Res.">
        <title>The rice annotation project database (RAP-DB): 2008 update.</title>
        <authorList>
            <consortium name="The rice annotation project (RAP)"/>
        </authorList>
    </citation>
    <scope>GENOME REANNOTATION</scope>
    <source>
        <strain evidence="4">cv. Nipponbare</strain>
    </source>
</reference>
<dbReference type="GO" id="GO:0003712">
    <property type="term" value="F:transcription coregulator activity"/>
    <property type="evidence" value="ECO:0007669"/>
    <property type="project" value="InterPro"/>
</dbReference>
<gene>
    <name evidence="3" type="ordered locus">Os01g0117850</name>
</gene>
<name>C7IXI2_ORYSJ</name>
<feature type="compositionally biased region" description="Low complexity" evidence="1">
    <location>
        <begin position="25"/>
        <end position="37"/>
    </location>
</feature>
<dbReference type="EMBL" id="AP008207">
    <property type="protein sequence ID" value="BAH90875.1"/>
    <property type="molecule type" value="Genomic_DNA"/>
</dbReference>
<dbReference type="GO" id="GO:0000124">
    <property type="term" value="C:SAGA complex"/>
    <property type="evidence" value="ECO:0007669"/>
    <property type="project" value="InterPro"/>
</dbReference>
<dbReference type="AlphaFoldDB" id="C7IXI2"/>
<feature type="compositionally biased region" description="Polar residues" evidence="1">
    <location>
        <begin position="990"/>
        <end position="1009"/>
    </location>
</feature>
<feature type="compositionally biased region" description="Pro residues" evidence="1">
    <location>
        <begin position="15"/>
        <end position="24"/>
    </location>
</feature>
<organism evidence="3 4">
    <name type="scientific">Oryza sativa subsp. japonica</name>
    <name type="common">Rice</name>
    <dbReference type="NCBI Taxonomy" id="39947"/>
    <lineage>
        <taxon>Eukaryota</taxon>
        <taxon>Viridiplantae</taxon>
        <taxon>Streptophyta</taxon>
        <taxon>Embryophyta</taxon>
        <taxon>Tracheophyta</taxon>
        <taxon>Spermatophyta</taxon>
        <taxon>Magnoliopsida</taxon>
        <taxon>Liliopsida</taxon>
        <taxon>Poales</taxon>
        <taxon>Poaceae</taxon>
        <taxon>BOP clade</taxon>
        <taxon>Oryzoideae</taxon>
        <taxon>Oryzeae</taxon>
        <taxon>Oryzinae</taxon>
        <taxon>Oryza</taxon>
        <taxon>Oryza sativa</taxon>
    </lineage>
</organism>
<feature type="domain" description="Spt20-like SEP" evidence="2">
    <location>
        <begin position="94"/>
        <end position="254"/>
    </location>
</feature>
<proteinExistence type="predicted"/>
<evidence type="ECO:0000259" key="2">
    <source>
        <dbReference type="Pfam" id="PF12090"/>
    </source>
</evidence>
<feature type="region of interest" description="Disordered" evidence="1">
    <location>
        <begin position="982"/>
        <end position="1009"/>
    </location>
</feature>
<dbReference type="PANTHER" id="PTHR13526">
    <property type="entry name" value="TRANSCRIPTION FACTOR SPT20 HOMOLOG"/>
    <property type="match status" value="1"/>
</dbReference>
<dbReference type="KEGG" id="dosa:Os01g0117850"/>
<dbReference type="InterPro" id="IPR021950">
    <property type="entry name" value="Spt20"/>
</dbReference>
<feature type="region of interest" description="Disordered" evidence="1">
    <location>
        <begin position="1"/>
        <end position="41"/>
    </location>
</feature>